<organism evidence="1 2">
    <name type="scientific">Phytophthora lilii</name>
    <dbReference type="NCBI Taxonomy" id="2077276"/>
    <lineage>
        <taxon>Eukaryota</taxon>
        <taxon>Sar</taxon>
        <taxon>Stramenopiles</taxon>
        <taxon>Oomycota</taxon>
        <taxon>Peronosporomycetes</taxon>
        <taxon>Peronosporales</taxon>
        <taxon>Peronosporaceae</taxon>
        <taxon>Phytophthora</taxon>
    </lineage>
</organism>
<keyword evidence="2" id="KW-1185">Reference proteome</keyword>
<comment type="caution">
    <text evidence="1">The sequence shown here is derived from an EMBL/GenBank/DDBJ whole genome shotgun (WGS) entry which is preliminary data.</text>
</comment>
<accession>A0A9W6U870</accession>
<evidence type="ECO:0000313" key="1">
    <source>
        <dbReference type="EMBL" id="GMF27010.1"/>
    </source>
</evidence>
<dbReference type="EMBL" id="BSXW01000641">
    <property type="protein sequence ID" value="GMF27010.1"/>
    <property type="molecule type" value="Genomic_DNA"/>
</dbReference>
<sequence>MSSQAPTKPIGTTFSSLARAAKFANWKRDADQVRWFNVMDSEVDVGNGLCGTDVMMQQMIMCSTFIKTICLSMQSFDVVAAEDAVVLLRKQRRVFGSSVELLRGYSHTLWVTSALRGKIWRQQLISRA</sequence>
<evidence type="ECO:0000313" key="2">
    <source>
        <dbReference type="Proteomes" id="UP001165083"/>
    </source>
</evidence>
<dbReference type="Proteomes" id="UP001165083">
    <property type="component" value="Unassembled WGS sequence"/>
</dbReference>
<protein>
    <submittedName>
        <fullName evidence="1">Unnamed protein product</fullName>
    </submittedName>
</protein>
<reference evidence="1" key="1">
    <citation type="submission" date="2023-04" db="EMBL/GenBank/DDBJ databases">
        <title>Phytophthora lilii NBRC 32176.</title>
        <authorList>
            <person name="Ichikawa N."/>
            <person name="Sato H."/>
            <person name="Tonouchi N."/>
        </authorList>
    </citation>
    <scope>NUCLEOTIDE SEQUENCE</scope>
    <source>
        <strain evidence="1">NBRC 32176</strain>
    </source>
</reference>
<gene>
    <name evidence="1" type="ORF">Plil01_001126700</name>
</gene>
<name>A0A9W6U870_9STRA</name>
<proteinExistence type="predicted"/>
<dbReference type="AlphaFoldDB" id="A0A9W6U870"/>